<dbReference type="Proteomes" id="UP001341840">
    <property type="component" value="Unassembled WGS sequence"/>
</dbReference>
<gene>
    <name evidence="1" type="ORF">PIB30_021798</name>
</gene>
<reference evidence="1 2" key="1">
    <citation type="journal article" date="2023" name="Plants (Basel)">
        <title>Bridging the Gap: Combining Genomics and Transcriptomics Approaches to Understand Stylosanthes scabra, an Orphan Legume from the Brazilian Caatinga.</title>
        <authorList>
            <person name="Ferreira-Neto J.R.C."/>
            <person name="da Silva M.D."/>
            <person name="Binneck E."/>
            <person name="de Melo N.F."/>
            <person name="da Silva R.H."/>
            <person name="de Melo A.L.T.M."/>
            <person name="Pandolfi V."/>
            <person name="Bustamante F.O."/>
            <person name="Brasileiro-Vidal A.C."/>
            <person name="Benko-Iseppon A.M."/>
        </authorList>
    </citation>
    <scope>NUCLEOTIDE SEQUENCE [LARGE SCALE GENOMIC DNA]</scope>
    <source>
        <tissue evidence="1">Leaves</tissue>
    </source>
</reference>
<sequence>MNELPYSDDKDAAEGASVVSLEEKVACGFSRSFWKEQSILGEGDLGPFKEGVAGGKLWEENHACETVENLVLDSLVVHFK</sequence>
<evidence type="ECO:0000313" key="2">
    <source>
        <dbReference type="Proteomes" id="UP001341840"/>
    </source>
</evidence>
<comment type="caution">
    <text evidence="1">The sequence shown here is derived from an EMBL/GenBank/DDBJ whole genome shotgun (WGS) entry which is preliminary data.</text>
</comment>
<accession>A0ABU6WCJ0</accession>
<name>A0ABU6WCJ0_9FABA</name>
<keyword evidence="2" id="KW-1185">Reference proteome</keyword>
<evidence type="ECO:0000313" key="1">
    <source>
        <dbReference type="EMBL" id="MED6181698.1"/>
    </source>
</evidence>
<dbReference type="EMBL" id="JASCZI010181315">
    <property type="protein sequence ID" value="MED6181698.1"/>
    <property type="molecule type" value="Genomic_DNA"/>
</dbReference>
<organism evidence="1 2">
    <name type="scientific">Stylosanthes scabra</name>
    <dbReference type="NCBI Taxonomy" id="79078"/>
    <lineage>
        <taxon>Eukaryota</taxon>
        <taxon>Viridiplantae</taxon>
        <taxon>Streptophyta</taxon>
        <taxon>Embryophyta</taxon>
        <taxon>Tracheophyta</taxon>
        <taxon>Spermatophyta</taxon>
        <taxon>Magnoliopsida</taxon>
        <taxon>eudicotyledons</taxon>
        <taxon>Gunneridae</taxon>
        <taxon>Pentapetalae</taxon>
        <taxon>rosids</taxon>
        <taxon>fabids</taxon>
        <taxon>Fabales</taxon>
        <taxon>Fabaceae</taxon>
        <taxon>Papilionoideae</taxon>
        <taxon>50 kb inversion clade</taxon>
        <taxon>dalbergioids sensu lato</taxon>
        <taxon>Dalbergieae</taxon>
        <taxon>Pterocarpus clade</taxon>
        <taxon>Stylosanthes</taxon>
    </lineage>
</organism>
<protein>
    <submittedName>
        <fullName evidence="1">Uncharacterized protein</fullName>
    </submittedName>
</protein>
<proteinExistence type="predicted"/>